<reference evidence="1 2" key="1">
    <citation type="submission" date="2014-04" db="EMBL/GenBank/DDBJ databases">
        <authorList>
            <consortium name="DOE Joint Genome Institute"/>
            <person name="Kuo A."/>
            <person name="Kohler A."/>
            <person name="Costa M.D."/>
            <person name="Nagy L.G."/>
            <person name="Floudas D."/>
            <person name="Copeland A."/>
            <person name="Barry K.W."/>
            <person name="Cichocki N."/>
            <person name="Veneault-Fourrey C."/>
            <person name="LaButti K."/>
            <person name="Lindquist E.A."/>
            <person name="Lipzen A."/>
            <person name="Lundell T."/>
            <person name="Morin E."/>
            <person name="Murat C."/>
            <person name="Sun H."/>
            <person name="Tunlid A."/>
            <person name="Henrissat B."/>
            <person name="Grigoriev I.V."/>
            <person name="Hibbett D.S."/>
            <person name="Martin F."/>
            <person name="Nordberg H.P."/>
            <person name="Cantor M.N."/>
            <person name="Hua S.X."/>
        </authorList>
    </citation>
    <scope>NUCLEOTIDE SEQUENCE [LARGE SCALE GENOMIC DNA]</scope>
    <source>
        <strain evidence="1 2">Marx 270</strain>
    </source>
</reference>
<dbReference type="HOGENOM" id="CLU_2942729_0_0_1"/>
<organism evidence="1 2">
    <name type="scientific">Pisolithus tinctorius Marx 270</name>
    <dbReference type="NCBI Taxonomy" id="870435"/>
    <lineage>
        <taxon>Eukaryota</taxon>
        <taxon>Fungi</taxon>
        <taxon>Dikarya</taxon>
        <taxon>Basidiomycota</taxon>
        <taxon>Agaricomycotina</taxon>
        <taxon>Agaricomycetes</taxon>
        <taxon>Agaricomycetidae</taxon>
        <taxon>Boletales</taxon>
        <taxon>Sclerodermatineae</taxon>
        <taxon>Pisolithaceae</taxon>
        <taxon>Pisolithus</taxon>
    </lineage>
</organism>
<gene>
    <name evidence="1" type="ORF">M404DRAFT_1007657</name>
</gene>
<accession>A0A0C3NI62</accession>
<evidence type="ECO:0000313" key="2">
    <source>
        <dbReference type="Proteomes" id="UP000054217"/>
    </source>
</evidence>
<reference evidence="2" key="2">
    <citation type="submission" date="2015-01" db="EMBL/GenBank/DDBJ databases">
        <title>Evolutionary Origins and Diversification of the Mycorrhizal Mutualists.</title>
        <authorList>
            <consortium name="DOE Joint Genome Institute"/>
            <consortium name="Mycorrhizal Genomics Consortium"/>
            <person name="Kohler A."/>
            <person name="Kuo A."/>
            <person name="Nagy L.G."/>
            <person name="Floudas D."/>
            <person name="Copeland A."/>
            <person name="Barry K.W."/>
            <person name="Cichocki N."/>
            <person name="Veneault-Fourrey C."/>
            <person name="LaButti K."/>
            <person name="Lindquist E.A."/>
            <person name="Lipzen A."/>
            <person name="Lundell T."/>
            <person name="Morin E."/>
            <person name="Murat C."/>
            <person name="Riley R."/>
            <person name="Ohm R."/>
            <person name="Sun H."/>
            <person name="Tunlid A."/>
            <person name="Henrissat B."/>
            <person name="Grigoriev I.V."/>
            <person name="Hibbett D.S."/>
            <person name="Martin F."/>
        </authorList>
    </citation>
    <scope>NUCLEOTIDE SEQUENCE [LARGE SCALE GENOMIC DNA]</scope>
    <source>
        <strain evidence="2">Marx 270</strain>
    </source>
</reference>
<keyword evidence="2" id="KW-1185">Reference proteome</keyword>
<name>A0A0C3NI62_PISTI</name>
<protein>
    <submittedName>
        <fullName evidence="1">Uncharacterized protein</fullName>
    </submittedName>
</protein>
<dbReference type="Proteomes" id="UP000054217">
    <property type="component" value="Unassembled WGS sequence"/>
</dbReference>
<dbReference type="EMBL" id="KN832070">
    <property type="protein sequence ID" value="KIN95350.1"/>
    <property type="molecule type" value="Genomic_DNA"/>
</dbReference>
<dbReference type="AlphaFoldDB" id="A0A0C3NI62"/>
<dbReference type="InParanoid" id="A0A0C3NI62"/>
<proteinExistence type="predicted"/>
<sequence>MIKVVLWSLATDLGPDPLNHCIIGSKTALNRSCTHDEQKLNYIHALAHDAISIPQPSPSH</sequence>
<evidence type="ECO:0000313" key="1">
    <source>
        <dbReference type="EMBL" id="KIN95350.1"/>
    </source>
</evidence>